<evidence type="ECO:0000313" key="3">
    <source>
        <dbReference type="Proteomes" id="UP000276133"/>
    </source>
</evidence>
<keyword evidence="3" id="KW-1185">Reference proteome</keyword>
<feature type="transmembrane region" description="Helical" evidence="1">
    <location>
        <begin position="477"/>
        <end position="496"/>
    </location>
</feature>
<proteinExistence type="predicted"/>
<feature type="transmembrane region" description="Helical" evidence="1">
    <location>
        <begin position="393"/>
        <end position="418"/>
    </location>
</feature>
<feature type="transmembrane region" description="Helical" evidence="1">
    <location>
        <begin position="530"/>
        <end position="550"/>
    </location>
</feature>
<gene>
    <name evidence="2" type="ORF">BpHYR1_028638</name>
</gene>
<comment type="caution">
    <text evidence="2">The sequence shown here is derived from an EMBL/GenBank/DDBJ whole genome shotgun (WGS) entry which is preliminary data.</text>
</comment>
<keyword evidence="1" id="KW-1133">Transmembrane helix</keyword>
<organism evidence="2 3">
    <name type="scientific">Brachionus plicatilis</name>
    <name type="common">Marine rotifer</name>
    <name type="synonym">Brachionus muelleri</name>
    <dbReference type="NCBI Taxonomy" id="10195"/>
    <lineage>
        <taxon>Eukaryota</taxon>
        <taxon>Metazoa</taxon>
        <taxon>Spiralia</taxon>
        <taxon>Gnathifera</taxon>
        <taxon>Rotifera</taxon>
        <taxon>Eurotatoria</taxon>
        <taxon>Monogononta</taxon>
        <taxon>Pseudotrocha</taxon>
        <taxon>Ploima</taxon>
        <taxon>Brachionidae</taxon>
        <taxon>Brachionus</taxon>
    </lineage>
</organism>
<dbReference type="EMBL" id="REGN01003695">
    <property type="protein sequence ID" value="RNA21327.1"/>
    <property type="molecule type" value="Genomic_DNA"/>
</dbReference>
<name>A0A3M7RCT6_BRAPC</name>
<dbReference type="AlphaFoldDB" id="A0A3M7RCT6"/>
<sequence length="629" mass="74717">MPCENCNKPISFRSPPFRLKCCSKTLCNSCGNKLVQSEEEKPCSYCEKKLSLELDLSFSKKIVISKLIEIESEIQRDHRQNFQIYNQNMFKIQAFYTKKHSSKDREITYNSIRLLRKDEEKKIHAYVTEVDEYRKRFNVFRIELQKDDVFFLNNSSHIINFIDIYELFVKKLEISELTEDEISEFCTLDLKDVLKQKNLNSLKTLLEYKEFLNEHFTRVYSQLLNYLDFLKKLEKHFLILVLKDEETNKSKCIKYKSEDLKIKLLFKNKQTYTRKQRNHLVDMFVHINNCIDKFYASIRDGHTNFAEDDYDFLIKRIKGFLTYEFNDVYANSIYKIDMSSFNFFTYKTSFENFKQIYSYPNDTKKLAADIIDEYNYHRMKIGTLGSIRSYGKIINFIFITIDMAKIVNYFIMLGISLINLNLCQYNGYLLPLTMILLAISGIFFTSVRFGILGYLFFKKRRYSKTKHLSIFDQNVMMLFGILVLFTPVLAANYLIWSIDRDGTFIDQRNEKYCYEGFYTYCKYNIYLGEYVSNLLIAIMILIFMIWNRFVKTSITSYLKKIRSPPQENFLGRFVALGENFGRESGESNERVTTNDENNIEMIELTSHDNALTTFGKKKENYGYGFNFSK</sequence>
<feature type="transmembrane region" description="Helical" evidence="1">
    <location>
        <begin position="430"/>
        <end position="457"/>
    </location>
</feature>
<dbReference type="Proteomes" id="UP000276133">
    <property type="component" value="Unassembled WGS sequence"/>
</dbReference>
<evidence type="ECO:0000313" key="2">
    <source>
        <dbReference type="EMBL" id="RNA21327.1"/>
    </source>
</evidence>
<reference evidence="2 3" key="1">
    <citation type="journal article" date="2018" name="Sci. Rep.">
        <title>Genomic signatures of local adaptation to the degree of environmental predictability in rotifers.</title>
        <authorList>
            <person name="Franch-Gras L."/>
            <person name="Hahn C."/>
            <person name="Garcia-Roger E.M."/>
            <person name="Carmona M.J."/>
            <person name="Serra M."/>
            <person name="Gomez A."/>
        </authorList>
    </citation>
    <scope>NUCLEOTIDE SEQUENCE [LARGE SCALE GENOMIC DNA]</scope>
    <source>
        <strain evidence="2">HYR1</strain>
    </source>
</reference>
<accession>A0A3M7RCT6</accession>
<protein>
    <submittedName>
        <fullName evidence="2">Uncharacterized protein</fullName>
    </submittedName>
</protein>
<evidence type="ECO:0000256" key="1">
    <source>
        <dbReference type="SAM" id="Phobius"/>
    </source>
</evidence>
<dbReference type="OrthoDB" id="10571563at2759"/>
<keyword evidence="1" id="KW-0812">Transmembrane</keyword>
<keyword evidence="1" id="KW-0472">Membrane</keyword>